<dbReference type="CDD" id="cd03357">
    <property type="entry name" value="LbH_MAT_GAT"/>
    <property type="match status" value="1"/>
</dbReference>
<protein>
    <submittedName>
        <fullName evidence="5">Sugar O-acetyltransferase</fullName>
    </submittedName>
</protein>
<dbReference type="Gene3D" id="2.160.10.10">
    <property type="entry name" value="Hexapeptide repeat proteins"/>
    <property type="match status" value="1"/>
</dbReference>
<comment type="similarity">
    <text evidence="1">Belongs to the transferase hexapeptide repeat family.</text>
</comment>
<keyword evidence="3" id="KW-0677">Repeat</keyword>
<dbReference type="InterPro" id="IPR001451">
    <property type="entry name" value="Hexapep"/>
</dbReference>
<keyword evidence="2" id="KW-0808">Transferase</keyword>
<dbReference type="InterPro" id="IPR024688">
    <property type="entry name" value="Mac_dom"/>
</dbReference>
<accession>A0ABP8VTH4</accession>
<organism evidence="5 6">
    <name type="scientific">Nocardioides nanhaiensis</name>
    <dbReference type="NCBI Taxonomy" id="1476871"/>
    <lineage>
        <taxon>Bacteria</taxon>
        <taxon>Bacillati</taxon>
        <taxon>Actinomycetota</taxon>
        <taxon>Actinomycetes</taxon>
        <taxon>Propionibacteriales</taxon>
        <taxon>Nocardioidaceae</taxon>
        <taxon>Nocardioides</taxon>
    </lineage>
</organism>
<dbReference type="InterPro" id="IPR051159">
    <property type="entry name" value="Hexapeptide_acetyltransf"/>
</dbReference>
<dbReference type="Pfam" id="PF12464">
    <property type="entry name" value="Mac"/>
    <property type="match status" value="1"/>
</dbReference>
<dbReference type="Pfam" id="PF00132">
    <property type="entry name" value="Hexapep"/>
    <property type="match status" value="1"/>
</dbReference>
<dbReference type="SMART" id="SM01266">
    <property type="entry name" value="Mac"/>
    <property type="match status" value="1"/>
</dbReference>
<evidence type="ECO:0000256" key="1">
    <source>
        <dbReference type="ARBA" id="ARBA00007274"/>
    </source>
</evidence>
<evidence type="ECO:0000256" key="3">
    <source>
        <dbReference type="ARBA" id="ARBA00022737"/>
    </source>
</evidence>
<gene>
    <name evidence="5" type="ORF">GCM10023226_02570</name>
</gene>
<evidence type="ECO:0000259" key="4">
    <source>
        <dbReference type="SMART" id="SM01266"/>
    </source>
</evidence>
<feature type="domain" description="Maltose/galactoside acetyltransferase" evidence="4">
    <location>
        <begin position="5"/>
        <end position="58"/>
    </location>
</feature>
<dbReference type="Proteomes" id="UP001500621">
    <property type="component" value="Unassembled WGS sequence"/>
</dbReference>
<proteinExistence type="inferred from homology"/>
<keyword evidence="6" id="KW-1185">Reference proteome</keyword>
<evidence type="ECO:0000256" key="2">
    <source>
        <dbReference type="ARBA" id="ARBA00022679"/>
    </source>
</evidence>
<dbReference type="PANTHER" id="PTHR23416:SF23">
    <property type="entry name" value="ACETYLTRANSFERASE C18B11.09C-RELATED"/>
    <property type="match status" value="1"/>
</dbReference>
<comment type="caution">
    <text evidence="5">The sequence shown here is derived from an EMBL/GenBank/DDBJ whole genome shotgun (WGS) entry which is preliminary data.</text>
</comment>
<reference evidence="6" key="1">
    <citation type="journal article" date="2019" name="Int. J. Syst. Evol. Microbiol.">
        <title>The Global Catalogue of Microorganisms (GCM) 10K type strain sequencing project: providing services to taxonomists for standard genome sequencing and annotation.</title>
        <authorList>
            <consortium name="The Broad Institute Genomics Platform"/>
            <consortium name="The Broad Institute Genome Sequencing Center for Infectious Disease"/>
            <person name="Wu L."/>
            <person name="Ma J."/>
        </authorList>
    </citation>
    <scope>NUCLEOTIDE SEQUENCE [LARGE SCALE GENOMIC DNA]</scope>
    <source>
        <strain evidence="6">JCM 18127</strain>
    </source>
</reference>
<dbReference type="InterPro" id="IPR018357">
    <property type="entry name" value="Hexapep_transf_CS"/>
</dbReference>
<dbReference type="RefSeq" id="WP_345262235.1">
    <property type="nucleotide sequence ID" value="NZ_BAABIM010000001.1"/>
</dbReference>
<evidence type="ECO:0000313" key="6">
    <source>
        <dbReference type="Proteomes" id="UP001500621"/>
    </source>
</evidence>
<evidence type="ECO:0000313" key="5">
    <source>
        <dbReference type="EMBL" id="GAA4669629.1"/>
    </source>
</evidence>
<dbReference type="PANTHER" id="PTHR23416">
    <property type="entry name" value="SIALIC ACID SYNTHASE-RELATED"/>
    <property type="match status" value="1"/>
</dbReference>
<dbReference type="PROSITE" id="PS00101">
    <property type="entry name" value="HEXAPEP_TRANSFERASES"/>
    <property type="match status" value="1"/>
</dbReference>
<dbReference type="EMBL" id="BAABIM010000001">
    <property type="protein sequence ID" value="GAA4669629.1"/>
    <property type="molecule type" value="Genomic_DNA"/>
</dbReference>
<name>A0ABP8VTH4_9ACTN</name>
<dbReference type="InterPro" id="IPR011004">
    <property type="entry name" value="Trimer_LpxA-like_sf"/>
</dbReference>
<dbReference type="SUPFAM" id="SSF51161">
    <property type="entry name" value="Trimeric LpxA-like enzymes"/>
    <property type="match status" value="1"/>
</dbReference>
<sequence>MSEQSERLARGEWYLDDEELQDRRRRCWRLLDSYNATGADDDAERARLLTTMLGSVGDGVVVMPRFQCSYGSNIDLGEGVFVNRGGFLMDDAPIHLGAHTRVGPGAQLMTALHPVDDHQRRREGWERALPITIGENVWLGANVVVGAGVSIGDDTVVGAGSVVLEDLPGRVVAAGAPARVVRSTAPGGA</sequence>